<proteinExistence type="predicted"/>
<feature type="region of interest" description="Disordered" evidence="1">
    <location>
        <begin position="217"/>
        <end position="276"/>
    </location>
</feature>
<dbReference type="SMART" id="SM00257">
    <property type="entry name" value="LysM"/>
    <property type="match status" value="1"/>
</dbReference>
<gene>
    <name evidence="3" type="ORF">NEOLEDRAFT_1175468</name>
</gene>
<feature type="compositionally biased region" description="Polar residues" evidence="1">
    <location>
        <begin position="292"/>
        <end position="308"/>
    </location>
</feature>
<feature type="region of interest" description="Disordered" evidence="1">
    <location>
        <begin position="289"/>
        <end position="317"/>
    </location>
</feature>
<dbReference type="AlphaFoldDB" id="A0A165V515"/>
<protein>
    <submittedName>
        <fullName evidence="3">Carbohydrate-binding module family 50 protein</fullName>
    </submittedName>
</protein>
<dbReference type="STRING" id="1314782.A0A165V515"/>
<dbReference type="OrthoDB" id="2107166at2759"/>
<reference evidence="3 4" key="1">
    <citation type="journal article" date="2016" name="Mol. Biol. Evol.">
        <title>Comparative Genomics of Early-Diverging Mushroom-Forming Fungi Provides Insights into the Origins of Lignocellulose Decay Capabilities.</title>
        <authorList>
            <person name="Nagy L.G."/>
            <person name="Riley R."/>
            <person name="Tritt A."/>
            <person name="Adam C."/>
            <person name="Daum C."/>
            <person name="Floudas D."/>
            <person name="Sun H."/>
            <person name="Yadav J.S."/>
            <person name="Pangilinan J."/>
            <person name="Larsson K.H."/>
            <person name="Matsuura K."/>
            <person name="Barry K."/>
            <person name="Labutti K."/>
            <person name="Kuo R."/>
            <person name="Ohm R.A."/>
            <person name="Bhattacharya S.S."/>
            <person name="Shirouzu T."/>
            <person name="Yoshinaga Y."/>
            <person name="Martin F.M."/>
            <person name="Grigoriev I.V."/>
            <person name="Hibbett D.S."/>
        </authorList>
    </citation>
    <scope>NUCLEOTIDE SEQUENCE [LARGE SCALE GENOMIC DNA]</scope>
    <source>
        <strain evidence="3 4">HHB14362 ss-1</strain>
    </source>
</reference>
<dbReference type="PANTHER" id="PTHR20932:SF8">
    <property type="entry name" value="LD22649P"/>
    <property type="match status" value="1"/>
</dbReference>
<dbReference type="PANTHER" id="PTHR20932">
    <property type="entry name" value="LYSM AND PUTATIVE PEPTIDOGLYCAN-BINDING DOMAIN-CONTAINING PROTEIN"/>
    <property type="match status" value="1"/>
</dbReference>
<dbReference type="Gene3D" id="3.10.350.10">
    <property type="entry name" value="LysM domain"/>
    <property type="match status" value="1"/>
</dbReference>
<dbReference type="InterPro" id="IPR036779">
    <property type="entry name" value="LysM_dom_sf"/>
</dbReference>
<dbReference type="CDD" id="cd00118">
    <property type="entry name" value="LysM"/>
    <property type="match status" value="1"/>
</dbReference>
<evidence type="ECO:0000313" key="4">
    <source>
        <dbReference type="Proteomes" id="UP000076761"/>
    </source>
</evidence>
<dbReference type="Pfam" id="PF01476">
    <property type="entry name" value="LysM"/>
    <property type="match status" value="1"/>
</dbReference>
<evidence type="ECO:0000256" key="1">
    <source>
        <dbReference type="SAM" id="MobiDB-lite"/>
    </source>
</evidence>
<dbReference type="SUPFAM" id="SSF54106">
    <property type="entry name" value="LysM domain"/>
    <property type="match status" value="1"/>
</dbReference>
<feature type="compositionally biased region" description="Polar residues" evidence="1">
    <location>
        <begin position="105"/>
        <end position="125"/>
    </location>
</feature>
<evidence type="ECO:0000259" key="2">
    <source>
        <dbReference type="PROSITE" id="PS51782"/>
    </source>
</evidence>
<feature type="compositionally biased region" description="Basic and acidic residues" evidence="1">
    <location>
        <begin position="15"/>
        <end position="24"/>
    </location>
</feature>
<feature type="region of interest" description="Disordered" evidence="1">
    <location>
        <begin position="11"/>
        <end position="43"/>
    </location>
</feature>
<name>A0A165V515_9AGAM</name>
<feature type="region of interest" description="Disordered" evidence="1">
    <location>
        <begin position="98"/>
        <end position="125"/>
    </location>
</feature>
<dbReference type="Proteomes" id="UP000076761">
    <property type="component" value="Unassembled WGS sequence"/>
</dbReference>
<keyword evidence="4" id="KW-1185">Reference proteome</keyword>
<dbReference type="InterPro" id="IPR018392">
    <property type="entry name" value="LysM"/>
</dbReference>
<dbReference type="EMBL" id="KV425555">
    <property type="protein sequence ID" value="KZT29165.1"/>
    <property type="molecule type" value="Genomic_DNA"/>
</dbReference>
<dbReference type="InParanoid" id="A0A165V515"/>
<accession>A0A165V515</accession>
<evidence type="ECO:0000313" key="3">
    <source>
        <dbReference type="EMBL" id="KZT29165.1"/>
    </source>
</evidence>
<sequence length="349" mass="38238">MLGDSLHNELFNHNPRLDTDKDAVPDEDASATTTRPLGLEDHAPSSEISQAGFLHVRAHTTDGYIGQADPLRNSAATIANGEGVTRPQLTRMLSDFERKGPGYKMNNSEVQSAEQTSSSELESPTNTKKVIIHDVMPTDTLAGVALRYGVSMASLRKANHLWATDSIHLRRQLYIPLEHTPFHKEADMGDGVTHRVSQDSSALNLWDVPASELSFFPSTGSKSPVATGPRRFLQPSGSQSHTNTGPRRTKFEESPLPTGSLVPSDHPISKLPPRRLSSIFSATRDTLDRLARNSTESNGTSLGKSNSAAEEHEQEHELDLFKGSVQDASEQEAITTFRVSWFLHTLGRN</sequence>
<feature type="domain" description="LysM" evidence="2">
    <location>
        <begin position="131"/>
        <end position="175"/>
    </location>
</feature>
<dbReference type="PROSITE" id="PS51782">
    <property type="entry name" value="LYSM"/>
    <property type="match status" value="1"/>
</dbReference>
<feature type="compositionally biased region" description="Polar residues" evidence="1">
    <location>
        <begin position="235"/>
        <end position="246"/>
    </location>
</feature>
<organism evidence="3 4">
    <name type="scientific">Neolentinus lepideus HHB14362 ss-1</name>
    <dbReference type="NCBI Taxonomy" id="1314782"/>
    <lineage>
        <taxon>Eukaryota</taxon>
        <taxon>Fungi</taxon>
        <taxon>Dikarya</taxon>
        <taxon>Basidiomycota</taxon>
        <taxon>Agaricomycotina</taxon>
        <taxon>Agaricomycetes</taxon>
        <taxon>Gloeophyllales</taxon>
        <taxon>Gloeophyllaceae</taxon>
        <taxon>Neolentinus</taxon>
    </lineage>
</organism>
<dbReference type="InterPro" id="IPR045030">
    <property type="entry name" value="LYSM1-4"/>
</dbReference>